<name>A0A1G4TGK2_9HYPH</name>
<feature type="chain" id="PRO_5011665971" evidence="1">
    <location>
        <begin position="23"/>
        <end position="155"/>
    </location>
</feature>
<dbReference type="EMBL" id="FMTP01000004">
    <property type="protein sequence ID" value="SCW79925.1"/>
    <property type="molecule type" value="Genomic_DNA"/>
</dbReference>
<dbReference type="InterPro" id="IPR027367">
    <property type="entry name" value="Gly-zipper_YMGG"/>
</dbReference>
<feature type="signal peptide" evidence="1">
    <location>
        <begin position="1"/>
        <end position="22"/>
    </location>
</feature>
<dbReference type="PIRSF" id="PIRSF002721">
    <property type="entry name" value="Surface_antigen_Rickettsia"/>
    <property type="match status" value="1"/>
</dbReference>
<dbReference type="STRING" id="177413.SAMN05660859_2900"/>
<sequence length="155" mass="15407">MRAYQFVAVGLVAGALAGCSTAQENPNTVGGAAIGAVAGGLIGQAVGHNTASTLVGAAVGGLIGGSIGNALDQADRQRAQQAQIQALEYGNPGAPVSWRGDSGAYGTIVPGPTYARGGSPKCREFTHTIYINGQPQTARGTACRNPDGTWSPVAG</sequence>
<dbReference type="PROSITE" id="PS51257">
    <property type="entry name" value="PROKAR_LIPOPROTEIN"/>
    <property type="match status" value="1"/>
</dbReference>
<dbReference type="Pfam" id="PF13441">
    <property type="entry name" value="Gly-zipper_YMGG"/>
    <property type="match status" value="1"/>
</dbReference>
<organism evidence="3 4">
    <name type="scientific">Ancylobacter rudongensis</name>
    <dbReference type="NCBI Taxonomy" id="177413"/>
    <lineage>
        <taxon>Bacteria</taxon>
        <taxon>Pseudomonadati</taxon>
        <taxon>Pseudomonadota</taxon>
        <taxon>Alphaproteobacteria</taxon>
        <taxon>Hyphomicrobiales</taxon>
        <taxon>Xanthobacteraceae</taxon>
        <taxon>Ancylobacter</taxon>
    </lineage>
</organism>
<dbReference type="InterPro" id="IPR016364">
    <property type="entry name" value="Surface_antigen_Rickettsia"/>
</dbReference>
<evidence type="ECO:0000259" key="2">
    <source>
        <dbReference type="Pfam" id="PF13441"/>
    </source>
</evidence>
<accession>A0A1G4TGK2</accession>
<reference evidence="4" key="1">
    <citation type="submission" date="2016-10" db="EMBL/GenBank/DDBJ databases">
        <authorList>
            <person name="Varghese N."/>
            <person name="Submissions S."/>
        </authorList>
    </citation>
    <scope>NUCLEOTIDE SEQUENCE [LARGE SCALE GENOMIC DNA]</scope>
    <source>
        <strain evidence="4">CGMCC 1.1761</strain>
    </source>
</reference>
<evidence type="ECO:0000256" key="1">
    <source>
        <dbReference type="SAM" id="SignalP"/>
    </source>
</evidence>
<proteinExistence type="predicted"/>
<evidence type="ECO:0000313" key="4">
    <source>
        <dbReference type="Proteomes" id="UP000198889"/>
    </source>
</evidence>
<protein>
    <submittedName>
        <fullName evidence="3">Surface antigen</fullName>
    </submittedName>
</protein>
<keyword evidence="1" id="KW-0732">Signal</keyword>
<gene>
    <name evidence="3" type="ORF">SAMN05660859_2900</name>
</gene>
<dbReference type="AlphaFoldDB" id="A0A1G4TGK2"/>
<feature type="domain" description="YMGG-like Gly-zipper" evidence="2">
    <location>
        <begin position="27"/>
        <end position="69"/>
    </location>
</feature>
<dbReference type="Proteomes" id="UP000198889">
    <property type="component" value="Unassembled WGS sequence"/>
</dbReference>
<evidence type="ECO:0000313" key="3">
    <source>
        <dbReference type="EMBL" id="SCW79925.1"/>
    </source>
</evidence>
<keyword evidence="4" id="KW-1185">Reference proteome</keyword>
<dbReference type="RefSeq" id="WP_091440889.1">
    <property type="nucleotide sequence ID" value="NZ_FMTP01000004.1"/>
</dbReference>